<evidence type="ECO:0000256" key="2">
    <source>
        <dbReference type="ARBA" id="ARBA00022723"/>
    </source>
</evidence>
<evidence type="ECO:0000256" key="4">
    <source>
        <dbReference type="ARBA" id="ARBA00023014"/>
    </source>
</evidence>
<proteinExistence type="predicted"/>
<evidence type="ECO:0000256" key="1">
    <source>
        <dbReference type="ARBA" id="ARBA00022714"/>
    </source>
</evidence>
<dbReference type="InterPro" id="IPR018967">
    <property type="entry name" value="FeS-contain_CDGSH-typ"/>
</dbReference>
<keyword evidence="4" id="KW-0411">Iron-sulfur</keyword>
<protein>
    <recommendedName>
        <fullName evidence="5">Iron-binding zinc finger CDGSH type domain-containing protein</fullName>
    </recommendedName>
</protein>
<keyword evidence="3" id="KW-0408">Iron</keyword>
<dbReference type="SMART" id="SM00704">
    <property type="entry name" value="ZnF_CDGSH"/>
    <property type="match status" value="1"/>
</dbReference>
<dbReference type="InterPro" id="IPR042216">
    <property type="entry name" value="MitoNEET_CISD"/>
</dbReference>
<comment type="caution">
    <text evidence="7">The sequence shown here is derived from an EMBL/GenBank/DDBJ whole genome shotgun (WGS) entry which is preliminary data.</text>
</comment>
<organism evidence="7 9">
    <name type="scientific">Leptospira perolatii</name>
    <dbReference type="NCBI Taxonomy" id="2023191"/>
    <lineage>
        <taxon>Bacteria</taxon>
        <taxon>Pseudomonadati</taxon>
        <taxon>Spirochaetota</taxon>
        <taxon>Spirochaetia</taxon>
        <taxon>Leptospirales</taxon>
        <taxon>Leptospiraceae</taxon>
        <taxon>Leptospira</taxon>
    </lineage>
</organism>
<dbReference type="Gene3D" id="3.40.5.90">
    <property type="entry name" value="CDGSH iron-sulfur domain, mitoNEET-type"/>
    <property type="match status" value="1"/>
</dbReference>
<dbReference type="RefSeq" id="WP_100712627.1">
    <property type="nucleotide sequence ID" value="NZ_NPDY01000002.1"/>
</dbReference>
<dbReference type="EMBL" id="NPDY01000002">
    <property type="protein sequence ID" value="PJZ70619.1"/>
    <property type="molecule type" value="Genomic_DNA"/>
</dbReference>
<dbReference type="Proteomes" id="UP000231962">
    <property type="component" value="Unassembled WGS sequence"/>
</dbReference>
<accession>A0A2M9ZPA8</accession>
<dbReference type="OrthoDB" id="9793389at2"/>
<dbReference type="GO" id="GO:0051537">
    <property type="term" value="F:2 iron, 2 sulfur cluster binding"/>
    <property type="evidence" value="ECO:0007669"/>
    <property type="project" value="UniProtKB-KW"/>
</dbReference>
<dbReference type="EMBL" id="NPDZ01000003">
    <property type="protein sequence ID" value="PJZ73831.1"/>
    <property type="molecule type" value="Genomic_DNA"/>
</dbReference>
<evidence type="ECO:0000256" key="3">
    <source>
        <dbReference type="ARBA" id="ARBA00023004"/>
    </source>
</evidence>
<reference evidence="8 9" key="1">
    <citation type="submission" date="2017-07" db="EMBL/GenBank/DDBJ databases">
        <title>Leptospira spp. isolated from tropical soils.</title>
        <authorList>
            <person name="Thibeaux R."/>
            <person name="Iraola G."/>
            <person name="Ferres I."/>
            <person name="Bierque E."/>
            <person name="Girault D."/>
            <person name="Soupe-Gilbert M.-E."/>
            <person name="Picardeau M."/>
            <person name="Goarant C."/>
        </authorList>
    </citation>
    <scope>NUCLEOTIDE SEQUENCE [LARGE SCALE GENOMIC DNA]</scope>
    <source>
        <strain evidence="7 9">FH1-B-B1</strain>
        <strain evidence="6 8">FH1-B-C1</strain>
    </source>
</reference>
<sequence>MSENPVEQSSEEVIIEATANGPYLVHGSVTIKDKEGNTKKRTKTTALCRCGHSSKKPYCDGTHAKVGFVA</sequence>
<keyword evidence="2" id="KW-0479">Metal-binding</keyword>
<dbReference type="Proteomes" id="UP000231990">
    <property type="component" value="Unassembled WGS sequence"/>
</dbReference>
<keyword evidence="1" id="KW-0001">2Fe-2S</keyword>
<name>A0A2M9ZPA8_9LEPT</name>
<dbReference type="Pfam" id="PF09360">
    <property type="entry name" value="zf-CDGSH"/>
    <property type="match status" value="1"/>
</dbReference>
<dbReference type="GO" id="GO:0005737">
    <property type="term" value="C:cytoplasm"/>
    <property type="evidence" value="ECO:0007669"/>
    <property type="project" value="UniProtKB-ARBA"/>
</dbReference>
<evidence type="ECO:0000313" key="7">
    <source>
        <dbReference type="EMBL" id="PJZ73831.1"/>
    </source>
</evidence>
<evidence type="ECO:0000313" key="6">
    <source>
        <dbReference type="EMBL" id="PJZ70619.1"/>
    </source>
</evidence>
<keyword evidence="8" id="KW-1185">Reference proteome</keyword>
<evidence type="ECO:0000259" key="5">
    <source>
        <dbReference type="SMART" id="SM00704"/>
    </source>
</evidence>
<dbReference type="GO" id="GO:0046872">
    <property type="term" value="F:metal ion binding"/>
    <property type="evidence" value="ECO:0007669"/>
    <property type="project" value="UniProtKB-KW"/>
</dbReference>
<feature type="domain" description="Iron-binding zinc finger CDGSH type" evidence="5">
    <location>
        <begin position="20"/>
        <end position="69"/>
    </location>
</feature>
<evidence type="ECO:0000313" key="9">
    <source>
        <dbReference type="Proteomes" id="UP000231990"/>
    </source>
</evidence>
<dbReference type="AlphaFoldDB" id="A0A2M9ZPA8"/>
<gene>
    <name evidence="6" type="ORF">CH360_03500</name>
    <name evidence="7" type="ORF">CH373_06640</name>
</gene>
<evidence type="ECO:0000313" key="8">
    <source>
        <dbReference type="Proteomes" id="UP000231962"/>
    </source>
</evidence>